<dbReference type="InterPro" id="IPR013325">
    <property type="entry name" value="RNA_pol_sigma_r2"/>
</dbReference>
<dbReference type="InterPro" id="IPR036388">
    <property type="entry name" value="WH-like_DNA-bd_sf"/>
</dbReference>
<dbReference type="InterPro" id="IPR007627">
    <property type="entry name" value="RNA_pol_sigma70_r2"/>
</dbReference>
<dbReference type="Gene3D" id="1.10.601.10">
    <property type="entry name" value="RNA Polymerase Primary Sigma Factor"/>
    <property type="match status" value="1"/>
</dbReference>
<accession>A0AA38FRE2</accession>
<dbReference type="Pfam" id="PF04542">
    <property type="entry name" value="Sigma70_r2"/>
    <property type="match status" value="1"/>
</dbReference>
<dbReference type="InterPro" id="IPR000943">
    <property type="entry name" value="RNA_pol_sigma70"/>
</dbReference>
<sequence>MGGVTISTAGTQAQFGITAVKTGILCDRLASTGRSFSVHHTRYRNLCKQKSGLIVKADHGSHKLQSSPILTVSDPFYNLENQEGLSSKKRGGSKKIKTSSQIKEAASEKGSTCSIPTADIDYGQAAATLEHIYNDSPSVSGSFFETSDKMGKAKAKRRKTKSLDLNAAKYNEGPASVSDSNIETSDKIGKTKAKRRKTKNLDLNAVNYNDSSASVSGYFETSDKIGTAETERKKTKCLDPIADNCGTLAKASATDAISNSIKPYKVGMCTTAEEKSKSTFNNKTDCLVKSTRERKKRLSLDLRIASTKAKLDRMQCKDQTASQRNRKVNITNEDLDFWCNEVDELIKSYGMSMMYLNWNRLQVRELLSPAEHKWLANLMKPMKSYLQTQEKLRKALRREPRDREMEASLKMPARTFKRHMETGRAARNKLIQHNLRLVLFEIYKHNINGSSLSFEDACLEGTKGLMIAVDRFEPNKGFRLSTYAMYWIRHAILRAMTLSSLVRTPFTISALKLERQRATLDLLLKLGRAPSAEEIRSKMGLDKDRYNDVVRSCKKALSFDDCDRANNIPYLQNVGYPAIRPQALLRLGLDDVLDSLKPKESLVIRQRFGLDGRGQRSLGEIARNLNISREMVRKHEVKAMLKLKHPSRIEYVRGYMFMN</sequence>
<dbReference type="InterPro" id="IPR007630">
    <property type="entry name" value="RNA_pol_sigma70_r4"/>
</dbReference>
<dbReference type="Gene3D" id="1.10.10.10">
    <property type="entry name" value="Winged helix-like DNA-binding domain superfamily/Winged helix DNA-binding domain"/>
    <property type="match status" value="1"/>
</dbReference>
<protein>
    <recommendedName>
        <fullName evidence="10">Sigma factor</fullName>
    </recommendedName>
</protein>
<dbReference type="SUPFAM" id="SSF88946">
    <property type="entry name" value="Sigma2 domain of RNA polymerase sigma factors"/>
    <property type="match status" value="1"/>
</dbReference>
<evidence type="ECO:0000313" key="9">
    <source>
        <dbReference type="Proteomes" id="UP000824469"/>
    </source>
</evidence>
<keyword evidence="2" id="KW-0805">Transcription regulation</keyword>
<dbReference type="Pfam" id="PF04545">
    <property type="entry name" value="Sigma70_r4"/>
    <property type="match status" value="1"/>
</dbReference>
<feature type="domain" description="RNA polymerase sigma-70 region 2" evidence="6">
    <location>
        <begin position="430"/>
        <end position="496"/>
    </location>
</feature>
<dbReference type="EMBL" id="JAHRHJ020000007">
    <property type="protein sequence ID" value="KAH9308829.1"/>
    <property type="molecule type" value="Genomic_DNA"/>
</dbReference>
<evidence type="ECO:0008006" key="10">
    <source>
        <dbReference type="Google" id="ProtNLM"/>
    </source>
</evidence>
<evidence type="ECO:0000313" key="8">
    <source>
        <dbReference type="EMBL" id="KAH9308829.1"/>
    </source>
</evidence>
<evidence type="ECO:0000256" key="5">
    <source>
        <dbReference type="ARBA" id="ARBA00023163"/>
    </source>
</evidence>
<proteinExistence type="inferred from homology"/>
<dbReference type="SUPFAM" id="SSF88659">
    <property type="entry name" value="Sigma3 and sigma4 domains of RNA polymerase sigma factors"/>
    <property type="match status" value="1"/>
</dbReference>
<dbReference type="InterPro" id="IPR013324">
    <property type="entry name" value="RNA_pol_sigma_r3/r4-like"/>
</dbReference>
<organism evidence="8 9">
    <name type="scientific">Taxus chinensis</name>
    <name type="common">Chinese yew</name>
    <name type="synonym">Taxus wallichiana var. chinensis</name>
    <dbReference type="NCBI Taxonomy" id="29808"/>
    <lineage>
        <taxon>Eukaryota</taxon>
        <taxon>Viridiplantae</taxon>
        <taxon>Streptophyta</taxon>
        <taxon>Embryophyta</taxon>
        <taxon>Tracheophyta</taxon>
        <taxon>Spermatophyta</taxon>
        <taxon>Pinopsida</taxon>
        <taxon>Pinidae</taxon>
        <taxon>Conifers II</taxon>
        <taxon>Cupressales</taxon>
        <taxon>Taxaceae</taxon>
        <taxon>Taxus</taxon>
    </lineage>
</organism>
<evidence type="ECO:0000256" key="3">
    <source>
        <dbReference type="ARBA" id="ARBA00023082"/>
    </source>
</evidence>
<dbReference type="PANTHER" id="PTHR30603:SF4">
    <property type="entry name" value="RNA POLYMERASE SIGMA FACTOR SIGE, CHLOROPLASTIC_MITOCHONDRIAL"/>
    <property type="match status" value="1"/>
</dbReference>
<evidence type="ECO:0000256" key="4">
    <source>
        <dbReference type="ARBA" id="ARBA00023125"/>
    </source>
</evidence>
<dbReference type="InterPro" id="IPR014284">
    <property type="entry name" value="RNA_pol_sigma-70_dom"/>
</dbReference>
<dbReference type="PANTHER" id="PTHR30603">
    <property type="entry name" value="RNA POLYMERASE SIGMA FACTOR RPO"/>
    <property type="match status" value="1"/>
</dbReference>
<dbReference type="Proteomes" id="UP000824469">
    <property type="component" value="Unassembled WGS sequence"/>
</dbReference>
<dbReference type="NCBIfam" id="TIGR02937">
    <property type="entry name" value="sigma70-ECF"/>
    <property type="match status" value="1"/>
</dbReference>
<dbReference type="GO" id="GO:0016987">
    <property type="term" value="F:sigma factor activity"/>
    <property type="evidence" value="ECO:0007669"/>
    <property type="project" value="UniProtKB-KW"/>
</dbReference>
<feature type="domain" description="RNA polymerase sigma-70 region 4" evidence="7">
    <location>
        <begin position="592"/>
        <end position="645"/>
    </location>
</feature>
<dbReference type="OMA" id="YWIRHAI"/>
<dbReference type="PRINTS" id="PR00046">
    <property type="entry name" value="SIGMA70FCT"/>
</dbReference>
<dbReference type="AlphaFoldDB" id="A0AA38FRE2"/>
<comment type="caution">
    <text evidence="8">The sequence shown here is derived from an EMBL/GenBank/DDBJ whole genome shotgun (WGS) entry which is preliminary data.</text>
</comment>
<keyword evidence="3" id="KW-0731">Sigma factor</keyword>
<evidence type="ECO:0000259" key="7">
    <source>
        <dbReference type="Pfam" id="PF04545"/>
    </source>
</evidence>
<keyword evidence="9" id="KW-1185">Reference proteome</keyword>
<comment type="similarity">
    <text evidence="1">Belongs to the sigma-70 factor family.</text>
</comment>
<dbReference type="GO" id="GO:0003677">
    <property type="term" value="F:DNA binding"/>
    <property type="evidence" value="ECO:0007669"/>
    <property type="project" value="UniProtKB-KW"/>
</dbReference>
<evidence type="ECO:0000256" key="2">
    <source>
        <dbReference type="ARBA" id="ARBA00023015"/>
    </source>
</evidence>
<dbReference type="InterPro" id="IPR050239">
    <property type="entry name" value="Sigma-70_RNA_pol_init_factors"/>
</dbReference>
<evidence type="ECO:0000256" key="1">
    <source>
        <dbReference type="ARBA" id="ARBA00007788"/>
    </source>
</evidence>
<keyword evidence="5" id="KW-0804">Transcription</keyword>
<name>A0AA38FRE2_TAXCH</name>
<dbReference type="GO" id="GO:0006352">
    <property type="term" value="P:DNA-templated transcription initiation"/>
    <property type="evidence" value="ECO:0007669"/>
    <property type="project" value="InterPro"/>
</dbReference>
<reference evidence="8 9" key="1">
    <citation type="journal article" date="2021" name="Nat. Plants">
        <title>The Taxus genome provides insights into paclitaxel biosynthesis.</title>
        <authorList>
            <person name="Xiong X."/>
            <person name="Gou J."/>
            <person name="Liao Q."/>
            <person name="Li Y."/>
            <person name="Zhou Q."/>
            <person name="Bi G."/>
            <person name="Li C."/>
            <person name="Du R."/>
            <person name="Wang X."/>
            <person name="Sun T."/>
            <person name="Guo L."/>
            <person name="Liang H."/>
            <person name="Lu P."/>
            <person name="Wu Y."/>
            <person name="Zhang Z."/>
            <person name="Ro D.K."/>
            <person name="Shang Y."/>
            <person name="Huang S."/>
            <person name="Yan J."/>
        </authorList>
    </citation>
    <scope>NUCLEOTIDE SEQUENCE [LARGE SCALE GENOMIC DNA]</scope>
    <source>
        <strain evidence="8">Ta-2019</strain>
    </source>
</reference>
<evidence type="ECO:0000259" key="6">
    <source>
        <dbReference type="Pfam" id="PF04542"/>
    </source>
</evidence>
<dbReference type="CDD" id="cd06171">
    <property type="entry name" value="Sigma70_r4"/>
    <property type="match status" value="1"/>
</dbReference>
<gene>
    <name evidence="8" type="ORF">KI387_036740</name>
</gene>
<keyword evidence="4" id="KW-0238">DNA-binding</keyword>